<evidence type="ECO:0000313" key="15">
    <source>
        <dbReference type="EMBL" id="KNE95145.1"/>
    </source>
</evidence>
<comment type="caution">
    <text evidence="15">The sequence shown here is derived from an EMBL/GenBank/DDBJ whole genome shotgun (WGS) entry which is preliminary data.</text>
</comment>
<evidence type="ECO:0000256" key="13">
    <source>
        <dbReference type="PIRNR" id="PIRNR025023"/>
    </source>
</evidence>
<proteinExistence type="inferred from homology"/>
<evidence type="ECO:0000313" key="17">
    <source>
        <dbReference type="Proteomes" id="UP000054564"/>
    </source>
</evidence>
<dbReference type="GO" id="GO:0140673">
    <property type="term" value="P:transcription elongation-coupled chromatin remodeling"/>
    <property type="evidence" value="ECO:0007669"/>
    <property type="project" value="InterPro"/>
</dbReference>
<evidence type="ECO:0000256" key="4">
    <source>
        <dbReference type="ARBA" id="ARBA00020182"/>
    </source>
</evidence>
<dbReference type="PIRSF" id="PIRSF025023">
    <property type="entry name" value="Spt4"/>
    <property type="match status" value="1"/>
</dbReference>
<keyword evidence="17" id="KW-1185">Reference proteome</keyword>
<reference evidence="15" key="1">
    <citation type="submission" date="2014-03" db="EMBL/GenBank/DDBJ databases">
        <title>Cloning and expression analysis of gamma-glutamylcysteines synthetase in perennial ryegrass.</title>
        <authorList>
            <person name="Wei S."/>
            <person name="Sun Z."/>
        </authorList>
    </citation>
    <scope>NUCLEOTIDE SEQUENCE</scope>
    <source>
        <strain evidence="15">Race PST-78</strain>
    </source>
</reference>
<reference evidence="17" key="2">
    <citation type="submission" date="2014-03" db="EMBL/GenBank/DDBJ databases">
        <title>The Genome Sequence of Puccinia striiformis f. sp. tritici PST-78.</title>
        <authorList>
            <consortium name="The Broad Institute Genome Sequencing Platform"/>
            <person name="Cuomo C."/>
            <person name="Hulbert S."/>
            <person name="Chen X."/>
            <person name="Walker B."/>
            <person name="Young S.K."/>
            <person name="Zeng Q."/>
            <person name="Gargeya S."/>
            <person name="Fitzgerald M."/>
            <person name="Haas B."/>
            <person name="Abouelleil A."/>
            <person name="Alvarado L."/>
            <person name="Arachchi H.M."/>
            <person name="Berlin A.M."/>
            <person name="Chapman S.B."/>
            <person name="Goldberg J."/>
            <person name="Griggs A."/>
            <person name="Gujja S."/>
            <person name="Hansen M."/>
            <person name="Howarth C."/>
            <person name="Imamovic A."/>
            <person name="Larimer J."/>
            <person name="McCowan C."/>
            <person name="Montmayeur A."/>
            <person name="Murphy C."/>
            <person name="Neiman D."/>
            <person name="Pearson M."/>
            <person name="Priest M."/>
            <person name="Roberts A."/>
            <person name="Saif S."/>
            <person name="Shea T."/>
            <person name="Sisk P."/>
            <person name="Sykes S."/>
            <person name="Wortman J."/>
            <person name="Nusbaum C."/>
            <person name="Birren B."/>
        </authorList>
    </citation>
    <scope>NUCLEOTIDE SEQUENCE [LARGE SCALE GENOMIC DNA]</scope>
    <source>
        <strain evidence="17">race PST-78</strain>
    </source>
</reference>
<name>A0A0L0V760_9BASI</name>
<dbReference type="InterPro" id="IPR038510">
    <property type="entry name" value="Spt4_sf"/>
</dbReference>
<evidence type="ECO:0000256" key="1">
    <source>
        <dbReference type="ARBA" id="ARBA00004123"/>
    </source>
</evidence>
<evidence type="ECO:0000259" key="14">
    <source>
        <dbReference type="SMART" id="SM01389"/>
    </source>
</evidence>
<keyword evidence="7" id="KW-0862">Zinc</keyword>
<dbReference type="OrthoDB" id="248751at2759"/>
<gene>
    <name evidence="16" type="ORF">PSTG_08069</name>
    <name evidence="15" type="ORF">PSTG_11512</name>
</gene>
<dbReference type="Pfam" id="PF06093">
    <property type="entry name" value="Spt4"/>
    <property type="match status" value="1"/>
</dbReference>
<evidence type="ECO:0000313" key="16">
    <source>
        <dbReference type="EMBL" id="KNE98701.1"/>
    </source>
</evidence>
<dbReference type="CDD" id="cd07973">
    <property type="entry name" value="Spt4"/>
    <property type="match status" value="1"/>
</dbReference>
<protein>
    <recommendedName>
        <fullName evidence="4 13">Transcription elongation factor SPT4</fullName>
    </recommendedName>
</protein>
<dbReference type="GO" id="GO:0032044">
    <property type="term" value="C:DSIF complex"/>
    <property type="evidence" value="ECO:0007669"/>
    <property type="project" value="TreeGrafter"/>
</dbReference>
<dbReference type="InterPro" id="IPR009287">
    <property type="entry name" value="Spt4"/>
</dbReference>
<dbReference type="PANTHER" id="PTHR12882">
    <property type="entry name" value="SUPPRESSOR OF TY 4"/>
    <property type="match status" value="1"/>
</dbReference>
<evidence type="ECO:0000256" key="12">
    <source>
        <dbReference type="ARBA" id="ARBA00025870"/>
    </source>
</evidence>
<keyword evidence="8 13" id="KW-0804">Transcription</keyword>
<keyword evidence="9 13" id="KW-0539">Nucleus</keyword>
<dbReference type="EMBL" id="AJIL01000102">
    <property type="protein sequence ID" value="KNE95145.1"/>
    <property type="molecule type" value="Genomic_DNA"/>
</dbReference>
<dbReference type="FunFam" id="3.30.40.210:FF:000002">
    <property type="entry name" value="Transcription elongation factor SPT4 homolog"/>
    <property type="match status" value="1"/>
</dbReference>
<evidence type="ECO:0000256" key="6">
    <source>
        <dbReference type="ARBA" id="ARBA00022771"/>
    </source>
</evidence>
<comment type="function">
    <text evidence="11 13">The SPT4-SPT5 complex mediates both activation and inhibition of transcription elongation, and plays a role in pre-mRNA processing. This complex seems to be important for the stability of the RNA polymerase II elongation machinery on the chromatin template but not for the inherent ability of this machinery to translocate down the gene.</text>
</comment>
<evidence type="ECO:0000256" key="3">
    <source>
        <dbReference type="ARBA" id="ARBA00010464"/>
    </source>
</evidence>
<dbReference type="EMBL" id="AJIL01000054">
    <property type="protein sequence ID" value="KNE98701.1"/>
    <property type="molecule type" value="Genomic_DNA"/>
</dbReference>
<comment type="subcellular location">
    <subcellularLocation>
        <location evidence="2">Chromosome</location>
        <location evidence="2">Centromere</location>
    </subcellularLocation>
    <subcellularLocation>
        <location evidence="1 13">Nucleus</location>
    </subcellularLocation>
</comment>
<comment type="subunit">
    <text evidence="12">Component of the SPT4-SPT5 complex. Interacts with RNA polymerase II.</text>
</comment>
<evidence type="ECO:0000256" key="9">
    <source>
        <dbReference type="ARBA" id="ARBA00023242"/>
    </source>
</evidence>
<dbReference type="InterPro" id="IPR022800">
    <property type="entry name" value="Spt4/RpoE2_Znf"/>
</dbReference>
<evidence type="ECO:0000256" key="8">
    <source>
        <dbReference type="ARBA" id="ARBA00023163"/>
    </source>
</evidence>
<evidence type="ECO:0000256" key="10">
    <source>
        <dbReference type="ARBA" id="ARBA00023328"/>
    </source>
</evidence>
<dbReference type="Proteomes" id="UP000054564">
    <property type="component" value="Unassembled WGS sequence"/>
</dbReference>
<dbReference type="SMART" id="SM01389">
    <property type="entry name" value="Spt4"/>
    <property type="match status" value="1"/>
</dbReference>
<keyword evidence="5" id="KW-0479">Metal-binding</keyword>
<dbReference type="SUPFAM" id="SSF63393">
    <property type="entry name" value="RNA polymerase subunits"/>
    <property type="match status" value="1"/>
</dbReference>
<dbReference type="GO" id="GO:0000993">
    <property type="term" value="F:RNA polymerase II complex binding"/>
    <property type="evidence" value="ECO:0007669"/>
    <property type="project" value="TreeGrafter"/>
</dbReference>
<evidence type="ECO:0000256" key="2">
    <source>
        <dbReference type="ARBA" id="ARBA00004584"/>
    </source>
</evidence>
<comment type="similarity">
    <text evidence="3 13">Belongs to the SPT4 family.</text>
</comment>
<sequence>MAPSSKLRACMICSFVQSAAQFRKIGCPNCEEFLEMKGSPDRVVECTSGTFDGTVAMMNPKESWVARWQRISSHCPGLYAIRITGSLPEHVLVDLEHKGLGAIARQRDDD</sequence>
<dbReference type="GO" id="GO:0000775">
    <property type="term" value="C:chromosome, centromeric region"/>
    <property type="evidence" value="ECO:0007669"/>
    <property type="project" value="UniProtKB-SubCell"/>
</dbReference>
<organism evidence="15 17">
    <name type="scientific">Puccinia striiformis f. sp. tritici PST-78</name>
    <dbReference type="NCBI Taxonomy" id="1165861"/>
    <lineage>
        <taxon>Eukaryota</taxon>
        <taxon>Fungi</taxon>
        <taxon>Dikarya</taxon>
        <taxon>Basidiomycota</taxon>
        <taxon>Pucciniomycotina</taxon>
        <taxon>Pucciniomycetes</taxon>
        <taxon>Pucciniales</taxon>
        <taxon>Pucciniaceae</taxon>
        <taxon>Puccinia</taxon>
    </lineage>
</organism>
<dbReference type="PANTHER" id="PTHR12882:SF1">
    <property type="entry name" value="TRANSCRIPTION ELONGATION FACTOR SPT4"/>
    <property type="match status" value="1"/>
</dbReference>
<dbReference type="GO" id="GO:0008270">
    <property type="term" value="F:zinc ion binding"/>
    <property type="evidence" value="ECO:0007669"/>
    <property type="project" value="UniProtKB-KW"/>
</dbReference>
<evidence type="ECO:0000256" key="11">
    <source>
        <dbReference type="ARBA" id="ARBA00024691"/>
    </source>
</evidence>
<feature type="domain" description="Spt4/RpoE2 zinc finger" evidence="14">
    <location>
        <begin position="7"/>
        <end position="84"/>
    </location>
</feature>
<dbReference type="Gene3D" id="3.30.40.210">
    <property type="match status" value="1"/>
</dbReference>
<keyword evidence="6" id="KW-0863">Zinc-finger</keyword>
<dbReference type="AlphaFoldDB" id="A0A0L0V760"/>
<dbReference type="GO" id="GO:0006355">
    <property type="term" value="P:regulation of DNA-templated transcription"/>
    <property type="evidence" value="ECO:0007669"/>
    <property type="project" value="InterPro"/>
</dbReference>
<evidence type="ECO:0000256" key="5">
    <source>
        <dbReference type="ARBA" id="ARBA00022723"/>
    </source>
</evidence>
<evidence type="ECO:0000256" key="7">
    <source>
        <dbReference type="ARBA" id="ARBA00022833"/>
    </source>
</evidence>
<dbReference type="STRING" id="1165861.A0A0L0V760"/>
<accession>A0A0L0V760</accession>
<dbReference type="InterPro" id="IPR029040">
    <property type="entry name" value="RPABC4/Spt4"/>
</dbReference>
<keyword evidence="10" id="KW-0137">Centromere</keyword>